<dbReference type="RefSeq" id="WP_118923752.1">
    <property type="nucleotide sequence ID" value="NZ_QWEG01000015.1"/>
</dbReference>
<gene>
    <name evidence="1" type="ORF">D1B31_19790</name>
</gene>
<reference evidence="1 2" key="1">
    <citation type="journal article" date="2017" name="Int. J. Syst. Evol. Microbiol.">
        <title>Bacillus notoginsengisoli sp. nov., a novel bacterium isolated from the rhizosphere of Panax notoginseng.</title>
        <authorList>
            <person name="Zhang M.Y."/>
            <person name="Cheng J."/>
            <person name="Cai Y."/>
            <person name="Zhang T.Y."/>
            <person name="Wu Y.Y."/>
            <person name="Manikprabhu D."/>
            <person name="Li W.J."/>
            <person name="Zhang Y.X."/>
        </authorList>
    </citation>
    <scope>NUCLEOTIDE SEQUENCE [LARGE SCALE GENOMIC DNA]</scope>
    <source>
        <strain evidence="1 2">JCM 30743</strain>
    </source>
</reference>
<dbReference type="OrthoDB" id="2376696at2"/>
<dbReference type="Proteomes" id="UP000284416">
    <property type="component" value="Unassembled WGS sequence"/>
</dbReference>
<keyword evidence="2" id="KW-1185">Reference proteome</keyword>
<sequence>MVPTFWKGGDGLYPRDYPIHFTPIKSYQPFHSVFDPCPPIGSKFYRTPPHIYMTFQPPNLEQFPPYEALMKGTLWKPLYDFYENPYKERKA</sequence>
<protein>
    <submittedName>
        <fullName evidence="1">Spore coat associated protein CotJA</fullName>
    </submittedName>
</protein>
<name>A0A417YL13_9BACI</name>
<dbReference type="InterPro" id="IPR020256">
    <property type="entry name" value="Spore_coat_CotJA"/>
</dbReference>
<dbReference type="AlphaFoldDB" id="A0A417YL13"/>
<proteinExistence type="predicted"/>
<dbReference type="EMBL" id="QWEG01000015">
    <property type="protein sequence ID" value="RHW34186.1"/>
    <property type="molecule type" value="Genomic_DNA"/>
</dbReference>
<evidence type="ECO:0000313" key="2">
    <source>
        <dbReference type="Proteomes" id="UP000284416"/>
    </source>
</evidence>
<evidence type="ECO:0000313" key="1">
    <source>
        <dbReference type="EMBL" id="RHW34186.1"/>
    </source>
</evidence>
<comment type="caution">
    <text evidence="1">The sequence shown here is derived from an EMBL/GenBank/DDBJ whole genome shotgun (WGS) entry which is preliminary data.</text>
</comment>
<organism evidence="1 2">
    <name type="scientific">Neobacillus notoginsengisoli</name>
    <dbReference type="NCBI Taxonomy" id="1578198"/>
    <lineage>
        <taxon>Bacteria</taxon>
        <taxon>Bacillati</taxon>
        <taxon>Bacillota</taxon>
        <taxon>Bacilli</taxon>
        <taxon>Bacillales</taxon>
        <taxon>Bacillaceae</taxon>
        <taxon>Neobacillus</taxon>
    </lineage>
</organism>
<accession>A0A417YL13</accession>
<dbReference type="Pfam" id="PF11007">
    <property type="entry name" value="CotJA"/>
    <property type="match status" value="1"/>
</dbReference>